<gene>
    <name evidence="5" type="ORF">GBAR_LOCUS27074</name>
</gene>
<dbReference type="InterPro" id="IPR019775">
    <property type="entry name" value="WD40_repeat_CS"/>
</dbReference>
<dbReference type="GO" id="GO:0016301">
    <property type="term" value="F:kinase activity"/>
    <property type="evidence" value="ECO:0007669"/>
    <property type="project" value="UniProtKB-KW"/>
</dbReference>
<dbReference type="SMART" id="SM00320">
    <property type="entry name" value="WD40"/>
    <property type="match status" value="2"/>
</dbReference>
<evidence type="ECO:0000256" key="2">
    <source>
        <dbReference type="ARBA" id="ARBA00022737"/>
    </source>
</evidence>
<accession>A0AA35TKC5</accession>
<keyword evidence="2" id="KW-0677">Repeat</keyword>
<dbReference type="PROSITE" id="PS00678">
    <property type="entry name" value="WD_REPEATS_1"/>
    <property type="match status" value="1"/>
</dbReference>
<reference evidence="5" key="1">
    <citation type="submission" date="2023-03" db="EMBL/GenBank/DDBJ databases">
        <authorList>
            <person name="Steffen K."/>
            <person name="Cardenas P."/>
        </authorList>
    </citation>
    <scope>NUCLEOTIDE SEQUENCE</scope>
</reference>
<dbReference type="PROSITE" id="PS50082">
    <property type="entry name" value="WD_REPEATS_2"/>
    <property type="match status" value="2"/>
</dbReference>
<dbReference type="AlphaFoldDB" id="A0AA35TKC5"/>
<name>A0AA35TKC5_GEOBA</name>
<feature type="signal peptide" evidence="4">
    <location>
        <begin position="1"/>
        <end position="18"/>
    </location>
</feature>
<dbReference type="Pfam" id="PF00400">
    <property type="entry name" value="WD40"/>
    <property type="match status" value="2"/>
</dbReference>
<comment type="caution">
    <text evidence="5">The sequence shown here is derived from an EMBL/GenBank/DDBJ whole genome shotgun (WGS) entry which is preliminary data.</text>
</comment>
<evidence type="ECO:0000313" key="6">
    <source>
        <dbReference type="Proteomes" id="UP001174909"/>
    </source>
</evidence>
<feature type="non-terminal residue" evidence="5">
    <location>
        <position position="1"/>
    </location>
</feature>
<feature type="repeat" description="WD" evidence="3">
    <location>
        <begin position="74"/>
        <end position="115"/>
    </location>
</feature>
<sequence length="153" mass="16654">YLFPLSAFLSLFIPLSLLFPWSPPHSLFYLVPGQDRGHFTCGCFLGNSRYLLSGSSDGLLMLWDLKNKNSTKTIEGHSSPVTAVASASSDQLVLSAGQDKTLVLHSLSSSHSLQNTVNLSTKDTAEQVKITCLQMHTYGSKGQCNSFSQSHKT</sequence>
<dbReference type="InterPro" id="IPR036322">
    <property type="entry name" value="WD40_repeat_dom_sf"/>
</dbReference>
<evidence type="ECO:0000256" key="4">
    <source>
        <dbReference type="SAM" id="SignalP"/>
    </source>
</evidence>
<dbReference type="Gene3D" id="2.130.10.10">
    <property type="entry name" value="YVTN repeat-like/Quinoprotein amine dehydrogenase"/>
    <property type="match status" value="1"/>
</dbReference>
<feature type="chain" id="PRO_5041463420" evidence="4">
    <location>
        <begin position="19"/>
        <end position="153"/>
    </location>
</feature>
<dbReference type="InterPro" id="IPR015943">
    <property type="entry name" value="WD40/YVTN_repeat-like_dom_sf"/>
</dbReference>
<evidence type="ECO:0000313" key="5">
    <source>
        <dbReference type="EMBL" id="CAI8049188.1"/>
    </source>
</evidence>
<keyword evidence="5" id="KW-0808">Transferase</keyword>
<keyword evidence="4" id="KW-0732">Signal</keyword>
<evidence type="ECO:0000256" key="3">
    <source>
        <dbReference type="PROSITE-ProRule" id="PRU00221"/>
    </source>
</evidence>
<dbReference type="EMBL" id="CASHTH010003779">
    <property type="protein sequence ID" value="CAI8049188.1"/>
    <property type="molecule type" value="Genomic_DNA"/>
</dbReference>
<dbReference type="InterPro" id="IPR051179">
    <property type="entry name" value="WD_repeat_multifunction"/>
</dbReference>
<keyword evidence="5" id="KW-0418">Kinase</keyword>
<dbReference type="PANTHER" id="PTHR19857">
    <property type="entry name" value="MITOCHONDRIAL DIVISION PROTEIN 1-RELATED"/>
    <property type="match status" value="1"/>
</dbReference>
<proteinExistence type="predicted"/>
<feature type="repeat" description="WD" evidence="3">
    <location>
        <begin position="47"/>
        <end position="73"/>
    </location>
</feature>
<organism evidence="5 6">
    <name type="scientific">Geodia barretti</name>
    <name type="common">Barrett's horny sponge</name>
    <dbReference type="NCBI Taxonomy" id="519541"/>
    <lineage>
        <taxon>Eukaryota</taxon>
        <taxon>Metazoa</taxon>
        <taxon>Porifera</taxon>
        <taxon>Demospongiae</taxon>
        <taxon>Heteroscleromorpha</taxon>
        <taxon>Tetractinellida</taxon>
        <taxon>Astrophorina</taxon>
        <taxon>Geodiidae</taxon>
        <taxon>Geodia</taxon>
    </lineage>
</organism>
<evidence type="ECO:0000256" key="1">
    <source>
        <dbReference type="ARBA" id="ARBA00022574"/>
    </source>
</evidence>
<keyword evidence="1 3" id="KW-0853">WD repeat</keyword>
<dbReference type="Proteomes" id="UP001174909">
    <property type="component" value="Unassembled WGS sequence"/>
</dbReference>
<keyword evidence="6" id="KW-1185">Reference proteome</keyword>
<feature type="non-terminal residue" evidence="5">
    <location>
        <position position="153"/>
    </location>
</feature>
<dbReference type="InterPro" id="IPR001680">
    <property type="entry name" value="WD40_rpt"/>
</dbReference>
<protein>
    <submittedName>
        <fullName evidence="5">P21-activated protein kinase-interacting protein 1</fullName>
    </submittedName>
</protein>
<dbReference type="SUPFAM" id="SSF50978">
    <property type="entry name" value="WD40 repeat-like"/>
    <property type="match status" value="1"/>
</dbReference>